<dbReference type="Proteomes" id="UP000091857">
    <property type="component" value="Chromosome 10"/>
</dbReference>
<organism evidence="7 8">
    <name type="scientific">Manihot esculenta</name>
    <name type="common">Cassava</name>
    <name type="synonym">Jatropha manihot</name>
    <dbReference type="NCBI Taxonomy" id="3983"/>
    <lineage>
        <taxon>Eukaryota</taxon>
        <taxon>Viridiplantae</taxon>
        <taxon>Streptophyta</taxon>
        <taxon>Embryophyta</taxon>
        <taxon>Tracheophyta</taxon>
        <taxon>Spermatophyta</taxon>
        <taxon>Magnoliopsida</taxon>
        <taxon>eudicotyledons</taxon>
        <taxon>Gunneridae</taxon>
        <taxon>Pentapetalae</taxon>
        <taxon>rosids</taxon>
        <taxon>fabids</taxon>
        <taxon>Malpighiales</taxon>
        <taxon>Euphorbiaceae</taxon>
        <taxon>Crotonoideae</taxon>
        <taxon>Manihoteae</taxon>
        <taxon>Manihot</taxon>
    </lineage>
</organism>
<keyword evidence="4" id="KW-1133">Transmembrane helix</keyword>
<dbReference type="InterPro" id="IPR001220">
    <property type="entry name" value="Legume_lectin_dom"/>
</dbReference>
<evidence type="ECO:0000256" key="2">
    <source>
        <dbReference type="ARBA" id="ARBA00022734"/>
    </source>
</evidence>
<dbReference type="Gene3D" id="2.60.120.200">
    <property type="match status" value="1"/>
</dbReference>
<keyword evidence="4" id="KW-0812">Transmembrane</keyword>
<dbReference type="PANTHER" id="PTHR32401">
    <property type="entry name" value="CONCANAVALIN A-LIKE LECTIN FAMILY PROTEIN"/>
    <property type="match status" value="1"/>
</dbReference>
<keyword evidence="5" id="KW-0732">Signal</keyword>
<proteinExistence type="inferred from homology"/>
<dbReference type="SUPFAM" id="SSF49899">
    <property type="entry name" value="Concanavalin A-like lectins/glucanases"/>
    <property type="match status" value="1"/>
</dbReference>
<dbReference type="OMA" id="LWRSICI"/>
<evidence type="ECO:0000313" key="7">
    <source>
        <dbReference type="EMBL" id="OAY39440.1"/>
    </source>
</evidence>
<keyword evidence="4" id="KW-0472">Membrane</keyword>
<evidence type="ECO:0000256" key="3">
    <source>
        <dbReference type="SAM" id="MobiDB-lite"/>
    </source>
</evidence>
<feature type="transmembrane region" description="Helical" evidence="4">
    <location>
        <begin position="283"/>
        <end position="309"/>
    </location>
</feature>
<feature type="region of interest" description="Disordered" evidence="3">
    <location>
        <begin position="252"/>
        <end position="274"/>
    </location>
</feature>
<feature type="domain" description="Legume lectin" evidence="6">
    <location>
        <begin position="16"/>
        <end position="244"/>
    </location>
</feature>
<feature type="compositionally biased region" description="Polar residues" evidence="3">
    <location>
        <begin position="402"/>
        <end position="426"/>
    </location>
</feature>
<name>A0A2C9V4N6_MANES</name>
<dbReference type="InterPro" id="IPR013320">
    <property type="entry name" value="ConA-like_dom_sf"/>
</dbReference>
<feature type="chain" id="PRO_5013107334" description="Legume lectin domain-containing protein" evidence="5">
    <location>
        <begin position="16"/>
        <end position="426"/>
    </location>
</feature>
<comment type="caution">
    <text evidence="7">The sequence shown here is derived from an EMBL/GenBank/DDBJ whole genome shotgun (WGS) entry which is preliminary data.</text>
</comment>
<keyword evidence="8" id="KW-1185">Reference proteome</keyword>
<reference evidence="8" key="1">
    <citation type="journal article" date="2016" name="Nat. Biotechnol.">
        <title>Sequencing wild and cultivated cassava and related species reveals extensive interspecific hybridization and genetic diversity.</title>
        <authorList>
            <person name="Bredeson J.V."/>
            <person name="Lyons J.B."/>
            <person name="Prochnik S.E."/>
            <person name="Wu G.A."/>
            <person name="Ha C.M."/>
            <person name="Edsinger-Gonzales E."/>
            <person name="Grimwood J."/>
            <person name="Schmutz J."/>
            <person name="Rabbi I.Y."/>
            <person name="Egesi C."/>
            <person name="Nauluvula P."/>
            <person name="Lebot V."/>
            <person name="Ndunguru J."/>
            <person name="Mkamilo G."/>
            <person name="Bart R.S."/>
            <person name="Setter T.L."/>
            <person name="Gleadow R.M."/>
            <person name="Kulakow P."/>
            <person name="Ferguson M.E."/>
            <person name="Rounsley S."/>
            <person name="Rokhsar D.S."/>
        </authorList>
    </citation>
    <scope>NUCLEOTIDE SEQUENCE [LARGE SCALE GENOMIC DNA]</scope>
    <source>
        <strain evidence="8">cv. AM560-2</strain>
    </source>
</reference>
<gene>
    <name evidence="7" type="ORF">MANES_10G095200v8</name>
</gene>
<dbReference type="CDD" id="cd06899">
    <property type="entry name" value="lectin_legume_LecRK_Arcelin_ConA"/>
    <property type="match status" value="1"/>
</dbReference>
<dbReference type="EMBL" id="CM004396">
    <property type="protein sequence ID" value="OAY39440.1"/>
    <property type="molecule type" value="Genomic_DNA"/>
</dbReference>
<evidence type="ECO:0000256" key="1">
    <source>
        <dbReference type="ARBA" id="ARBA00007606"/>
    </source>
</evidence>
<dbReference type="OrthoDB" id="913265at2759"/>
<dbReference type="GO" id="GO:0030246">
    <property type="term" value="F:carbohydrate binding"/>
    <property type="evidence" value="ECO:0007669"/>
    <property type="project" value="UniProtKB-KW"/>
</dbReference>
<evidence type="ECO:0000256" key="4">
    <source>
        <dbReference type="SAM" id="Phobius"/>
    </source>
</evidence>
<dbReference type="InterPro" id="IPR019825">
    <property type="entry name" value="Lectin_legB_Mn/Ca_BS"/>
</dbReference>
<feature type="region of interest" description="Disordered" evidence="3">
    <location>
        <begin position="320"/>
        <end position="340"/>
    </location>
</feature>
<accession>A0A2C9V4N6</accession>
<dbReference type="Gramene" id="Manes.10G095200.1.v8.1">
    <property type="protein sequence ID" value="Manes.10G095200.1.v8.1.CDS.1"/>
    <property type="gene ID" value="Manes.10G095200.v8.1"/>
</dbReference>
<evidence type="ECO:0000259" key="6">
    <source>
        <dbReference type="Pfam" id="PF00139"/>
    </source>
</evidence>
<comment type="similarity">
    <text evidence="1">Belongs to the leguminous lectin family.</text>
</comment>
<evidence type="ECO:0000256" key="5">
    <source>
        <dbReference type="SAM" id="SignalP"/>
    </source>
</evidence>
<dbReference type="Pfam" id="PF00139">
    <property type="entry name" value="Lectin_legB"/>
    <property type="match status" value="1"/>
</dbReference>
<dbReference type="PANTHER" id="PTHR32401:SF49">
    <property type="entry name" value="OS10G0129200 PROTEIN"/>
    <property type="match status" value="1"/>
</dbReference>
<dbReference type="PROSITE" id="PS00307">
    <property type="entry name" value="LECTIN_LEGUME_BETA"/>
    <property type="match status" value="1"/>
</dbReference>
<keyword evidence="2" id="KW-0430">Lectin</keyword>
<evidence type="ECO:0000313" key="8">
    <source>
        <dbReference type="Proteomes" id="UP000091857"/>
    </source>
</evidence>
<feature type="region of interest" description="Disordered" evidence="3">
    <location>
        <begin position="398"/>
        <end position="426"/>
    </location>
</feature>
<sequence length="426" mass="46462">MVLIIFFVLISPANALSFNFTSFNDSIRDLKYEGDASLVDSAIQLTENLPELTGHVTYLEPLHLWDETSGNLASFIINFTFSIDDQNNASHSDGIALYLAHLDYQIPDIQQGSGIGLASGNQTLNSTDNPFLAVEFDTFHNAWDEDDGDHVGIDISSLRSSQHTRWYSSLDGRITEAGISYNSSSKNLCVYFTGITEGIIIPQVLCLEIDLRNHLPEWVVVGFSAATGMFSEFHTIHSWSCNSYFSSLPLPPSSSSPPQPPSSSSPPPSQIPLRPPKNDRYKVLMIVGWSVAGLFLAILIVGVILFFIFKNRPNTIEGQNPVPGHYGGGGTEPGPPQNQFSEIENDTAINQNREAAGNAAATTQIARNLENGSATVQSRSIENEVDSAQSRIEIQNREETQIDSSSAQSTREIGVDSSSVRSSDIC</sequence>
<feature type="signal peptide" evidence="5">
    <location>
        <begin position="1"/>
        <end position="15"/>
    </location>
</feature>
<dbReference type="InterPro" id="IPR050258">
    <property type="entry name" value="Leguminous_Lectin"/>
</dbReference>
<dbReference type="AlphaFoldDB" id="A0A2C9V4N6"/>
<protein>
    <recommendedName>
        <fullName evidence="6">Legume lectin domain-containing protein</fullName>
    </recommendedName>
</protein>